<dbReference type="PANTHER" id="PTHR42951:SF4">
    <property type="entry name" value="ACYL-COENZYME A THIOESTERASE MBLAC2"/>
    <property type="match status" value="1"/>
</dbReference>
<sequence length="307" mass="32843">MPRALLVIVIWLVAAAARAGDVAPLPMTRIADGIYVYAAPYELATPENADGIGNLGFIVGADAVAVIDTGGSYAVGQRLLAAVRAQTERPVRYVVNTHVHPDHVLGNAAFLGLDAHFVGHANLPQALADRGLSYLAATARLIGDAAFAGTQAIPPDLLVADRLTLDLGDRTILLEAWPTAHSNTDLTVFDEKTGTWFLGDLVFSGHVPALDGSLRGWLSVLEAIAARPAGRIVPGHGPATMPWPQAAVPTRRYLQQLAGDIRRLIAQGRTMRDAAAQAAQAEREQWTLFDEFNGRNATSAFHELEWE</sequence>
<evidence type="ECO:0000313" key="5">
    <source>
        <dbReference type="Proteomes" id="UP000284605"/>
    </source>
</evidence>
<evidence type="ECO:0000256" key="1">
    <source>
        <dbReference type="ARBA" id="ARBA00005250"/>
    </source>
</evidence>
<dbReference type="InterPro" id="IPR001279">
    <property type="entry name" value="Metallo-B-lactamas"/>
</dbReference>
<dbReference type="Pfam" id="PF00753">
    <property type="entry name" value="Lactamase_B"/>
    <property type="match status" value="1"/>
</dbReference>
<evidence type="ECO:0000313" key="4">
    <source>
        <dbReference type="EMBL" id="RJF80567.1"/>
    </source>
</evidence>
<feature type="chain" id="PRO_5019186074" evidence="2">
    <location>
        <begin position="20"/>
        <end position="307"/>
    </location>
</feature>
<dbReference type="GO" id="GO:0016787">
    <property type="term" value="F:hydrolase activity"/>
    <property type="evidence" value="ECO:0007669"/>
    <property type="project" value="UniProtKB-KW"/>
</dbReference>
<keyword evidence="2" id="KW-0732">Signal</keyword>
<feature type="domain" description="Metallo-beta-lactamase" evidence="3">
    <location>
        <begin position="52"/>
        <end position="236"/>
    </location>
</feature>
<dbReference type="Proteomes" id="UP000284605">
    <property type="component" value="Unassembled WGS sequence"/>
</dbReference>
<organism evidence="4 5">
    <name type="scientific">Oleomonas cavernae</name>
    <dbReference type="NCBI Taxonomy" id="2320859"/>
    <lineage>
        <taxon>Bacteria</taxon>
        <taxon>Pseudomonadati</taxon>
        <taxon>Pseudomonadota</taxon>
        <taxon>Alphaproteobacteria</taxon>
        <taxon>Acetobacterales</taxon>
        <taxon>Acetobacteraceae</taxon>
        <taxon>Oleomonas</taxon>
    </lineage>
</organism>
<reference evidence="4 5" key="1">
    <citation type="submission" date="2018-09" db="EMBL/GenBank/DDBJ databases">
        <authorList>
            <person name="Zhu H."/>
        </authorList>
    </citation>
    <scope>NUCLEOTIDE SEQUENCE [LARGE SCALE GENOMIC DNA]</scope>
    <source>
        <strain evidence="4 5">K1W22B-8</strain>
    </source>
</reference>
<dbReference type="CDD" id="cd16282">
    <property type="entry name" value="metallo-hydrolase-like_MBL-fold"/>
    <property type="match status" value="1"/>
</dbReference>
<feature type="signal peptide" evidence="2">
    <location>
        <begin position="1"/>
        <end position="19"/>
    </location>
</feature>
<comment type="caution">
    <text evidence="4">The sequence shown here is derived from an EMBL/GenBank/DDBJ whole genome shotgun (WGS) entry which is preliminary data.</text>
</comment>
<comment type="similarity">
    <text evidence="1">Belongs to the metallo-beta-lactamase superfamily. Class-B beta-lactamase family.</text>
</comment>
<gene>
    <name evidence="4" type="ORF">D3874_25945</name>
</gene>
<name>A0A418VTU4_9PROT</name>
<evidence type="ECO:0000259" key="3">
    <source>
        <dbReference type="SMART" id="SM00849"/>
    </source>
</evidence>
<dbReference type="SMART" id="SM00849">
    <property type="entry name" value="Lactamase_B"/>
    <property type="match status" value="1"/>
</dbReference>
<dbReference type="RefSeq" id="WP_119782619.1">
    <property type="nucleotide sequence ID" value="NZ_QYUK01000016.1"/>
</dbReference>
<dbReference type="NCBIfam" id="TIGR04559">
    <property type="entry name" value="SoxH_rel_PQQ_2"/>
    <property type="match status" value="1"/>
</dbReference>
<dbReference type="Gene3D" id="3.60.15.10">
    <property type="entry name" value="Ribonuclease Z/Hydroxyacylglutathione hydrolase-like"/>
    <property type="match status" value="1"/>
</dbReference>
<dbReference type="PANTHER" id="PTHR42951">
    <property type="entry name" value="METALLO-BETA-LACTAMASE DOMAIN-CONTAINING"/>
    <property type="match status" value="1"/>
</dbReference>
<dbReference type="OrthoDB" id="420651at2"/>
<dbReference type="InterPro" id="IPR050855">
    <property type="entry name" value="NDM-1-like"/>
</dbReference>
<protein>
    <submittedName>
        <fullName evidence="4">Quinoprotein relay system zinc metallohydrolase 2</fullName>
    </submittedName>
</protein>
<keyword evidence="5" id="KW-1185">Reference proteome</keyword>
<evidence type="ECO:0000256" key="2">
    <source>
        <dbReference type="SAM" id="SignalP"/>
    </source>
</evidence>
<keyword evidence="4" id="KW-0378">Hydrolase</keyword>
<dbReference type="AlphaFoldDB" id="A0A418VTU4"/>
<dbReference type="InterPro" id="IPR030829">
    <property type="entry name" value="SoxH-rel_PQQ_2"/>
</dbReference>
<dbReference type="InterPro" id="IPR036866">
    <property type="entry name" value="RibonucZ/Hydroxyglut_hydro"/>
</dbReference>
<accession>A0A418VTU4</accession>
<proteinExistence type="inferred from homology"/>
<dbReference type="GO" id="GO:0017001">
    <property type="term" value="P:antibiotic catabolic process"/>
    <property type="evidence" value="ECO:0007669"/>
    <property type="project" value="UniProtKB-ARBA"/>
</dbReference>
<dbReference type="SUPFAM" id="SSF56281">
    <property type="entry name" value="Metallo-hydrolase/oxidoreductase"/>
    <property type="match status" value="1"/>
</dbReference>
<dbReference type="EMBL" id="QYUK01000016">
    <property type="protein sequence ID" value="RJF80567.1"/>
    <property type="molecule type" value="Genomic_DNA"/>
</dbReference>